<keyword evidence="10 17" id="KW-0378">Hydrolase</keyword>
<accession>A0A084G993</accession>
<evidence type="ECO:0000256" key="17">
    <source>
        <dbReference type="RuleBase" id="RU000489"/>
    </source>
</evidence>
<dbReference type="InterPro" id="IPR011583">
    <property type="entry name" value="Chitinase_II/V-like_cat"/>
</dbReference>
<keyword evidence="11" id="KW-0146">Chitin degradation</keyword>
<evidence type="ECO:0000256" key="5">
    <source>
        <dbReference type="ARBA" id="ARBA00008682"/>
    </source>
</evidence>
<evidence type="ECO:0000313" key="19">
    <source>
        <dbReference type="EMBL" id="KEZ43905.1"/>
    </source>
</evidence>
<feature type="domain" description="GH18" evidence="18">
    <location>
        <begin position="16"/>
        <end position="360"/>
    </location>
</feature>
<reference evidence="19 20" key="1">
    <citation type="journal article" date="2014" name="Genome Announc.">
        <title>Draft genome sequence of the pathogenic fungus Scedosporium apiospermum.</title>
        <authorList>
            <person name="Vandeputte P."/>
            <person name="Ghamrawi S."/>
            <person name="Rechenmann M."/>
            <person name="Iltis A."/>
            <person name="Giraud S."/>
            <person name="Fleury M."/>
            <person name="Thornton C."/>
            <person name="Delhaes L."/>
            <person name="Meyer W."/>
            <person name="Papon N."/>
            <person name="Bouchara J.P."/>
        </authorList>
    </citation>
    <scope>NUCLEOTIDE SEQUENCE [LARGE SCALE GENOMIC DNA]</scope>
    <source>
        <strain evidence="19 20">IHEM 14462</strain>
    </source>
</reference>
<dbReference type="EMBL" id="JOWA01000090">
    <property type="protein sequence ID" value="KEZ43905.1"/>
    <property type="molecule type" value="Genomic_DNA"/>
</dbReference>
<dbReference type="PANTHER" id="PTHR31451:SF39">
    <property type="entry name" value="MANNAN ENDO-1,4-BETA-MANNOSIDASE 1"/>
    <property type="match status" value="1"/>
</dbReference>
<dbReference type="EC" id="3.2.1.78" evidence="6"/>
<comment type="similarity">
    <text evidence="4">Belongs to the glycosyl hydrolase 5 (cellulase A) family.</text>
</comment>
<dbReference type="VEuPathDB" id="FungiDB:SAPIO_CDS4086"/>
<dbReference type="RefSeq" id="XP_016643704.1">
    <property type="nucleotide sequence ID" value="XM_016786728.1"/>
</dbReference>
<evidence type="ECO:0000256" key="15">
    <source>
        <dbReference type="ARBA" id="ARBA00068505"/>
    </source>
</evidence>
<gene>
    <name evidence="19" type="ORF">SAPIO_CDS4086</name>
</gene>
<keyword evidence="13 17" id="KW-0326">Glycosidase</keyword>
<dbReference type="InterPro" id="IPR017853">
    <property type="entry name" value="GH"/>
</dbReference>
<dbReference type="FunFam" id="3.20.20.80:FF:000076">
    <property type="entry name" value="Mannan endo-1,4-beta-mannosidase A"/>
    <property type="match status" value="1"/>
</dbReference>
<evidence type="ECO:0000256" key="6">
    <source>
        <dbReference type="ARBA" id="ARBA00012706"/>
    </source>
</evidence>
<evidence type="ECO:0000256" key="2">
    <source>
        <dbReference type="ARBA" id="ARBA00001678"/>
    </source>
</evidence>
<dbReference type="GO" id="GO:0016985">
    <property type="term" value="F:mannan endo-1,4-beta-mannosidase activity"/>
    <property type="evidence" value="ECO:0007669"/>
    <property type="project" value="UniProtKB-EC"/>
</dbReference>
<sequence length="923" mass="101775">MAKGPPCPANEKTPMKRVVGYFESSGKPRRRCHTVEPEDIPIGVYTHINYAHAHIDPESFRIFLARLRDVSLYRDVTGLKKRNKNLKVFISIGGWAFTGPGLTRETFSRLATDPDKQRVFFSSLVFFMSTYDFDGVDIDWEYPGAPNRGGRPEDFENMPVFIANLRKASQSSGTGRTGVSVVLPVAYWYLQHFDIKNIAPYVDFFNVMSYDLHGTWDKTSKWAGPYLNSHTNLTEITEHLGLLWRDDIDPAKVNMGLAFYTRHLTAASLDCMEPGCIYDIAEIMDLAEQPGPAAVLDPEAAAKILQRGRQWVTYDDETTWHLKLTRARELCLGGVTVWAVSQDVSSGRFSRELQAATGYSSPGSAEYDMGNGEMLQTAVGETLTDQCRWSGCGKECPNGYLAVPRREGSRMKGVMRDPTGCIGGQTSVFCCPADRNMPWCIWSDFNNGRCGKENQSQCPSGWSEIGSHSLACRSNSHWQVACCAATGDFTDLSIRNYAACSWQGTPPKCSFDKGTDSACNNADGRQYLMDSYGGSGGAQCSGADDSESPRAYCCDVDSQSHADWGDSAGLAQASPARRQSSDFATATGTQFTIDGETGYFAGSNSYWISFLTNDADVDLVMDHFSSSGLKIFRVWGFNDVNSESNQVWYQLLSASGSRINTGANGLQRLDAVVASAEKYGVKLIINFVNYWDDYGGMNAYVKAFGGTKAGWYTNDKAQTQYRAYIAALVSRYKDSKAVFAWELANEPRCQGCQTDVIYNWAKATSEYVKSLDPNHMVTLGDEGFGIAGGTSYPFQFSEGVDFAKNLAIETLDFGTFHMYPESWSVDSTNFPIEWIKAHGAACVAAGKPCLLEEYGMTTNHCGTEAPWQKASRTTEGVAGDQFWQWGDQLSSGQTHNDGHTIYYNSADFKCLVTDHVAAIKSGN</sequence>
<dbReference type="InterPro" id="IPR029070">
    <property type="entry name" value="Chitinase_insertion_sf"/>
</dbReference>
<dbReference type="Proteomes" id="UP000028545">
    <property type="component" value="Unassembled WGS sequence"/>
</dbReference>
<evidence type="ECO:0000256" key="14">
    <source>
        <dbReference type="ARBA" id="ARBA00023326"/>
    </source>
</evidence>
<dbReference type="OrthoDB" id="406631at2759"/>
<dbReference type="KEGG" id="sapo:SAPIO_CDS4086"/>
<evidence type="ECO:0000256" key="7">
    <source>
        <dbReference type="ARBA" id="ARBA00012729"/>
    </source>
</evidence>
<evidence type="ECO:0000256" key="9">
    <source>
        <dbReference type="ARBA" id="ARBA00022729"/>
    </source>
</evidence>
<dbReference type="SMART" id="SM00636">
    <property type="entry name" value="Glyco_18"/>
    <property type="match status" value="1"/>
</dbReference>
<dbReference type="InterPro" id="IPR045053">
    <property type="entry name" value="MAN-like"/>
</dbReference>
<evidence type="ECO:0000256" key="3">
    <source>
        <dbReference type="ARBA" id="ARBA00004613"/>
    </source>
</evidence>
<dbReference type="GO" id="GO:0008843">
    <property type="term" value="F:endochitinase activity"/>
    <property type="evidence" value="ECO:0007669"/>
    <property type="project" value="UniProtKB-EC"/>
</dbReference>
<evidence type="ECO:0000256" key="1">
    <source>
        <dbReference type="ARBA" id="ARBA00000822"/>
    </source>
</evidence>
<dbReference type="GO" id="GO:0005576">
    <property type="term" value="C:extracellular region"/>
    <property type="evidence" value="ECO:0007669"/>
    <property type="project" value="UniProtKB-SubCell"/>
</dbReference>
<evidence type="ECO:0000256" key="13">
    <source>
        <dbReference type="ARBA" id="ARBA00023295"/>
    </source>
</evidence>
<dbReference type="AlphaFoldDB" id="A0A084G993"/>
<comment type="similarity">
    <text evidence="5">Belongs to the glycosyl hydrolase 18 family. Chitinase class V subfamily.</text>
</comment>
<dbReference type="InterPro" id="IPR001579">
    <property type="entry name" value="Glyco_hydro_18_chit_AS"/>
</dbReference>
<evidence type="ECO:0000256" key="8">
    <source>
        <dbReference type="ARBA" id="ARBA00022525"/>
    </source>
</evidence>
<dbReference type="GeneID" id="27723158"/>
<keyword evidence="12" id="KW-0119">Carbohydrate metabolism</keyword>
<evidence type="ECO:0000313" key="20">
    <source>
        <dbReference type="Proteomes" id="UP000028545"/>
    </source>
</evidence>
<evidence type="ECO:0000256" key="10">
    <source>
        <dbReference type="ARBA" id="ARBA00022801"/>
    </source>
</evidence>
<comment type="catalytic activity">
    <reaction evidence="1">
        <text>Random endo-hydrolysis of N-acetyl-beta-D-glucosaminide (1-&gt;4)-beta-linkages in chitin and chitodextrins.</text>
        <dbReference type="EC" id="3.2.1.14"/>
    </reaction>
</comment>
<keyword evidence="9" id="KW-0732">Signal</keyword>
<evidence type="ECO:0000256" key="16">
    <source>
        <dbReference type="ARBA" id="ARBA00077212"/>
    </source>
</evidence>
<dbReference type="PROSITE" id="PS01095">
    <property type="entry name" value="GH18_1"/>
    <property type="match status" value="1"/>
</dbReference>
<proteinExistence type="inferred from homology"/>
<comment type="caution">
    <text evidence="19">The sequence shown here is derived from an EMBL/GenBank/DDBJ whole genome shotgun (WGS) entry which is preliminary data.</text>
</comment>
<comment type="subcellular location">
    <subcellularLocation>
        <location evidence="3">Secreted</location>
    </subcellularLocation>
</comment>
<organism evidence="19 20">
    <name type="scientific">Pseudallescheria apiosperma</name>
    <name type="common">Scedosporium apiospermum</name>
    <dbReference type="NCBI Taxonomy" id="563466"/>
    <lineage>
        <taxon>Eukaryota</taxon>
        <taxon>Fungi</taxon>
        <taxon>Dikarya</taxon>
        <taxon>Ascomycota</taxon>
        <taxon>Pezizomycotina</taxon>
        <taxon>Sordariomycetes</taxon>
        <taxon>Hypocreomycetidae</taxon>
        <taxon>Microascales</taxon>
        <taxon>Microascaceae</taxon>
        <taxon>Scedosporium</taxon>
    </lineage>
</organism>
<dbReference type="GO" id="GO:0006032">
    <property type="term" value="P:chitin catabolic process"/>
    <property type="evidence" value="ECO:0007669"/>
    <property type="project" value="UniProtKB-KW"/>
</dbReference>
<dbReference type="PANTHER" id="PTHR31451">
    <property type="match status" value="1"/>
</dbReference>
<keyword evidence="14" id="KW-0624">Polysaccharide degradation</keyword>
<dbReference type="GO" id="GO:0008061">
    <property type="term" value="F:chitin binding"/>
    <property type="evidence" value="ECO:0007669"/>
    <property type="project" value="InterPro"/>
</dbReference>
<dbReference type="PROSITE" id="PS51910">
    <property type="entry name" value="GH18_2"/>
    <property type="match status" value="1"/>
</dbReference>
<comment type="catalytic activity">
    <reaction evidence="2">
        <text>Random hydrolysis of (1-&gt;4)-beta-D-mannosidic linkages in mannans, galactomannans and glucomannans.</text>
        <dbReference type="EC" id="3.2.1.78"/>
    </reaction>
</comment>
<evidence type="ECO:0000259" key="18">
    <source>
        <dbReference type="PROSITE" id="PS51910"/>
    </source>
</evidence>
<dbReference type="InterPro" id="IPR001547">
    <property type="entry name" value="Glyco_hydro_5"/>
</dbReference>
<dbReference type="HOGENOM" id="CLU_316207_0_0_1"/>
<dbReference type="Gene3D" id="3.10.50.10">
    <property type="match status" value="1"/>
</dbReference>
<evidence type="ECO:0000256" key="12">
    <source>
        <dbReference type="ARBA" id="ARBA00023277"/>
    </source>
</evidence>
<evidence type="ECO:0000256" key="4">
    <source>
        <dbReference type="ARBA" id="ARBA00005641"/>
    </source>
</evidence>
<dbReference type="Pfam" id="PF26410">
    <property type="entry name" value="GH5_mannosidase"/>
    <property type="match status" value="1"/>
</dbReference>
<keyword evidence="8" id="KW-0964">Secreted</keyword>
<dbReference type="InterPro" id="IPR001223">
    <property type="entry name" value="Glyco_hydro18_cat"/>
</dbReference>
<dbReference type="EC" id="3.2.1.14" evidence="7"/>
<dbReference type="GO" id="GO:0046355">
    <property type="term" value="P:mannan catabolic process"/>
    <property type="evidence" value="ECO:0007669"/>
    <property type="project" value="UniProtKB-ARBA"/>
</dbReference>
<dbReference type="Gene3D" id="3.20.20.80">
    <property type="entry name" value="Glycosidases"/>
    <property type="match status" value="2"/>
</dbReference>
<evidence type="ECO:0000256" key="11">
    <source>
        <dbReference type="ARBA" id="ARBA00023024"/>
    </source>
</evidence>
<protein>
    <recommendedName>
        <fullName evidence="15">Mannan endo-1,4-beta-mannosidase A</fullName>
        <ecNumber evidence="7">3.2.1.14</ecNumber>
        <ecNumber evidence="6">3.2.1.78</ecNumber>
    </recommendedName>
    <alternativeName>
        <fullName evidence="16">Endo-beta-1,4-mannanase A</fullName>
    </alternativeName>
</protein>
<dbReference type="Pfam" id="PF00704">
    <property type="entry name" value="Glyco_hydro_18"/>
    <property type="match status" value="1"/>
</dbReference>
<keyword evidence="20" id="KW-1185">Reference proteome</keyword>
<name>A0A084G993_PSEDA</name>
<dbReference type="SUPFAM" id="SSF51445">
    <property type="entry name" value="(Trans)glycosidases"/>
    <property type="match status" value="2"/>
</dbReference>